<evidence type="ECO:0000313" key="9">
    <source>
        <dbReference type="Proteomes" id="UP000053237"/>
    </source>
</evidence>
<dbReference type="SMART" id="SM00054">
    <property type="entry name" value="EFh"/>
    <property type="match status" value="3"/>
</dbReference>
<dbReference type="FunFam" id="1.10.238.10:FF:000001">
    <property type="entry name" value="Calmodulin 1"/>
    <property type="match status" value="1"/>
</dbReference>
<dbReference type="AlphaFoldDB" id="A0A024G4D6"/>
<dbReference type="STRING" id="65357.A0A024G4D6"/>
<dbReference type="Pfam" id="PF13499">
    <property type="entry name" value="EF-hand_7"/>
    <property type="match status" value="1"/>
</dbReference>
<organism evidence="8 9">
    <name type="scientific">Albugo candida</name>
    <dbReference type="NCBI Taxonomy" id="65357"/>
    <lineage>
        <taxon>Eukaryota</taxon>
        <taxon>Sar</taxon>
        <taxon>Stramenopiles</taxon>
        <taxon>Oomycota</taxon>
        <taxon>Peronosporomycetes</taxon>
        <taxon>Albuginales</taxon>
        <taxon>Albuginaceae</taxon>
        <taxon>Albugo</taxon>
    </lineage>
</organism>
<keyword evidence="2" id="KW-0677">Repeat</keyword>
<dbReference type="EMBL" id="CAIX01000022">
    <property type="protein sequence ID" value="CCI41631.1"/>
    <property type="molecule type" value="Genomic_DNA"/>
</dbReference>
<dbReference type="PANTHER" id="PTHR23048">
    <property type="entry name" value="MYOSIN LIGHT CHAIN 1, 3"/>
    <property type="match status" value="1"/>
</dbReference>
<dbReference type="GO" id="GO:0005509">
    <property type="term" value="F:calcium ion binding"/>
    <property type="evidence" value="ECO:0007669"/>
    <property type="project" value="InterPro"/>
</dbReference>
<feature type="transmembrane region" description="Helical" evidence="5">
    <location>
        <begin position="146"/>
        <end position="166"/>
    </location>
</feature>
<gene>
    <name evidence="8" type="ORF">BN9_024150</name>
</gene>
<name>A0A024G4D6_9STRA</name>
<feature type="transmembrane region" description="Helical" evidence="5">
    <location>
        <begin position="282"/>
        <end position="302"/>
    </location>
</feature>
<dbReference type="InterPro" id="IPR018247">
    <property type="entry name" value="EF_Hand_1_Ca_BS"/>
</dbReference>
<evidence type="ECO:0000256" key="6">
    <source>
        <dbReference type="SAM" id="SignalP"/>
    </source>
</evidence>
<feature type="transmembrane region" description="Helical" evidence="5">
    <location>
        <begin position="308"/>
        <end position="325"/>
    </location>
</feature>
<sequence length="772" mass="89326">MFRLCFALLLNGLCVYAAIGRTLSPTAKGFRDLNAPDAQLSPLQFSKRTNGLSITEERRESSEAYAAVVTITCLILISILFELCTEVLRESSDDINMPFINTIFSELTTLGFIGLILFVITKLHILSTISHYFFHENEKLQETIENLHMGLFFFILIFLSLCCILLRRCMRLQAQWREYERHEGDLPVVISDYVLATERPRNRIAICSLKHQWTRENARQEMIFLALRRRFVDVRSNHPNSTKAFQYAKEFQVNSDIRFPFHEYLAILAGESMSRLIEIDPATWLAMEVFLVGLFLLCWNVGNWAEIWVLIVFGYALAAVTFYIAQEMQRMRQRMVPQKPFRDAERLRRKTEWRVQNNLNGLVLDESSKLLCTAELGSEGIRGDPWAPPYVHFMPKECMEFSEHQLAKYQRTALFHGHKNGAKIAVFSIRLVVLLLAMHLAIFILRSGGQIYRFYGAYSFIVYLLYLAPSIFIMHRTPQIARDAIYAFSVEHLKSSRVIAKVMRILKARQTLRTLRFVAEMKIHLRETAKQPSRPSRQHPVVLPPVPEVPQESQHVPPSRRASRRGSIGPTTLEAARRLSIIADMPTSDIIKAEDTSPIHSQPLSPLVSYVSSKNRRRGDKYKLEAERREIHTIFCLFDIDASGYVSRDEMANLLLAITHDLNEHQLNRLINELITDPAQQEVSFDAFYNWCHQQIHDTKHSKEELIAEIFCMVDTDRSGYITVDEFITVFKTLGQSLDHDDVRELVYQMDRNEDGKIDLEEFTKMLQKHEV</sequence>
<keyword evidence="5" id="KW-1133">Transmembrane helix</keyword>
<dbReference type="InParanoid" id="A0A024G4D6"/>
<keyword evidence="5" id="KW-0472">Membrane</keyword>
<feature type="domain" description="EF-hand" evidence="7">
    <location>
        <begin position="626"/>
        <end position="661"/>
    </location>
</feature>
<proteinExistence type="predicted"/>
<dbReference type="GO" id="GO:0016460">
    <property type="term" value="C:myosin II complex"/>
    <property type="evidence" value="ECO:0007669"/>
    <property type="project" value="TreeGrafter"/>
</dbReference>
<feature type="signal peptide" evidence="6">
    <location>
        <begin position="1"/>
        <end position="20"/>
    </location>
</feature>
<dbReference type="InterPro" id="IPR002048">
    <property type="entry name" value="EF_hand_dom"/>
</dbReference>
<feature type="chain" id="PRO_5001532204" description="Calmodulin" evidence="6">
    <location>
        <begin position="21"/>
        <end position="772"/>
    </location>
</feature>
<dbReference type="InterPro" id="IPR050230">
    <property type="entry name" value="CALM/Myosin/TropC-like"/>
</dbReference>
<evidence type="ECO:0000313" key="8">
    <source>
        <dbReference type="EMBL" id="CCI41631.1"/>
    </source>
</evidence>
<keyword evidence="5" id="KW-0812">Transmembrane</keyword>
<feature type="domain" description="EF-hand" evidence="7">
    <location>
        <begin position="738"/>
        <end position="772"/>
    </location>
</feature>
<accession>A0A024G4D6</accession>
<feature type="transmembrane region" description="Helical" evidence="5">
    <location>
        <begin position="64"/>
        <end position="88"/>
    </location>
</feature>
<reference evidence="8 9" key="1">
    <citation type="submission" date="2012-05" db="EMBL/GenBank/DDBJ databases">
        <title>Recombination and specialization in a pathogen metapopulation.</title>
        <authorList>
            <person name="Gardiner A."/>
            <person name="Kemen E."/>
            <person name="Schultz-Larsen T."/>
            <person name="MacLean D."/>
            <person name="Van Oosterhout C."/>
            <person name="Jones J.D.G."/>
        </authorList>
    </citation>
    <scope>NUCLEOTIDE SEQUENCE [LARGE SCALE GENOMIC DNA]</scope>
    <source>
        <strain evidence="8 9">Ac Nc2</strain>
    </source>
</reference>
<dbReference type="OrthoDB" id="6081786at2759"/>
<keyword evidence="3" id="KW-0106">Calcium</keyword>
<dbReference type="Proteomes" id="UP000053237">
    <property type="component" value="Unassembled WGS sequence"/>
</dbReference>
<dbReference type="CDD" id="cd00051">
    <property type="entry name" value="EFh"/>
    <property type="match status" value="2"/>
</dbReference>
<evidence type="ECO:0000256" key="3">
    <source>
        <dbReference type="ARBA" id="ARBA00022837"/>
    </source>
</evidence>
<dbReference type="SUPFAM" id="SSF47473">
    <property type="entry name" value="EF-hand"/>
    <property type="match status" value="1"/>
</dbReference>
<dbReference type="InterPro" id="IPR011992">
    <property type="entry name" value="EF-hand-dom_pair"/>
</dbReference>
<dbReference type="PROSITE" id="PS50222">
    <property type="entry name" value="EF_HAND_2"/>
    <property type="match status" value="3"/>
</dbReference>
<feature type="domain" description="EF-hand" evidence="7">
    <location>
        <begin position="702"/>
        <end position="737"/>
    </location>
</feature>
<evidence type="ECO:0000256" key="1">
    <source>
        <dbReference type="ARBA" id="ARBA00020786"/>
    </source>
</evidence>
<keyword evidence="6" id="KW-0732">Signal</keyword>
<feature type="region of interest" description="Disordered" evidence="4">
    <location>
        <begin position="528"/>
        <end position="569"/>
    </location>
</feature>
<evidence type="ECO:0000256" key="4">
    <source>
        <dbReference type="SAM" id="MobiDB-lite"/>
    </source>
</evidence>
<dbReference type="PROSITE" id="PS00018">
    <property type="entry name" value="EF_HAND_1"/>
    <property type="match status" value="3"/>
</dbReference>
<dbReference type="Gene3D" id="1.10.238.10">
    <property type="entry name" value="EF-hand"/>
    <property type="match status" value="2"/>
</dbReference>
<keyword evidence="9" id="KW-1185">Reference proteome</keyword>
<protein>
    <recommendedName>
        <fullName evidence="1">Calmodulin</fullName>
    </recommendedName>
</protein>
<feature type="transmembrane region" description="Helical" evidence="5">
    <location>
        <begin position="424"/>
        <end position="445"/>
    </location>
</feature>
<feature type="transmembrane region" description="Helical" evidence="5">
    <location>
        <begin position="109"/>
        <end position="134"/>
    </location>
</feature>
<evidence type="ECO:0000256" key="5">
    <source>
        <dbReference type="SAM" id="Phobius"/>
    </source>
</evidence>
<dbReference type="PANTHER" id="PTHR23048:SF0">
    <property type="entry name" value="CALMODULIN LIKE 3"/>
    <property type="match status" value="1"/>
</dbReference>
<evidence type="ECO:0000256" key="2">
    <source>
        <dbReference type="ARBA" id="ARBA00022737"/>
    </source>
</evidence>
<evidence type="ECO:0000259" key="7">
    <source>
        <dbReference type="PROSITE" id="PS50222"/>
    </source>
</evidence>
<feature type="transmembrane region" description="Helical" evidence="5">
    <location>
        <begin position="451"/>
        <end position="473"/>
    </location>
</feature>
<comment type="caution">
    <text evidence="8">The sequence shown here is derived from an EMBL/GenBank/DDBJ whole genome shotgun (WGS) entry which is preliminary data.</text>
</comment>